<dbReference type="OrthoDB" id="674980at2759"/>
<name>A0A7J6WKF9_THATH</name>
<evidence type="ECO:0000313" key="3">
    <source>
        <dbReference type="Proteomes" id="UP000554482"/>
    </source>
</evidence>
<reference evidence="2 3" key="1">
    <citation type="submission" date="2020-06" db="EMBL/GenBank/DDBJ databases">
        <title>Transcriptomic and genomic resources for Thalictrum thalictroides and T. hernandezii: Facilitating candidate gene discovery in an emerging model plant lineage.</title>
        <authorList>
            <person name="Arias T."/>
            <person name="Riano-Pachon D.M."/>
            <person name="Di Stilio V.S."/>
        </authorList>
    </citation>
    <scope>NUCLEOTIDE SEQUENCE [LARGE SCALE GENOMIC DNA]</scope>
    <source>
        <strain evidence="3">cv. WT478/WT964</strain>
        <tissue evidence="2">Leaves</tissue>
    </source>
</reference>
<keyword evidence="3" id="KW-1185">Reference proteome</keyword>
<dbReference type="EMBL" id="JABWDY010015278">
    <property type="protein sequence ID" value="KAF5196965.1"/>
    <property type="molecule type" value="Genomic_DNA"/>
</dbReference>
<organism evidence="2 3">
    <name type="scientific">Thalictrum thalictroides</name>
    <name type="common">Rue-anemone</name>
    <name type="synonym">Anemone thalictroides</name>
    <dbReference type="NCBI Taxonomy" id="46969"/>
    <lineage>
        <taxon>Eukaryota</taxon>
        <taxon>Viridiplantae</taxon>
        <taxon>Streptophyta</taxon>
        <taxon>Embryophyta</taxon>
        <taxon>Tracheophyta</taxon>
        <taxon>Spermatophyta</taxon>
        <taxon>Magnoliopsida</taxon>
        <taxon>Ranunculales</taxon>
        <taxon>Ranunculaceae</taxon>
        <taxon>Thalictroideae</taxon>
        <taxon>Thalictrum</taxon>
    </lineage>
</organism>
<evidence type="ECO:0000256" key="1">
    <source>
        <dbReference type="SAM" id="MobiDB-lite"/>
    </source>
</evidence>
<protein>
    <submittedName>
        <fullName evidence="2">Actin protein 2/3 complex subunit-like protein</fullName>
    </submittedName>
</protein>
<sequence length="465" mass="53175">MMDDPFDFNFHRYDPFHPSVPTQKRKKVIGLDDLLTDFYKEKNKLLEKESKRAKVRNSNEDNEDDEPTLNKEETFLSNMVDDFQKQVEEIKSEIEIESWDLRVFGFQKAPPSLDFTQLGSCSLFQSVMNNEVNSVLELSPEKGQSFLEELLINGWLTELAIKFGHVEKSVTTWTFYLMLYSLSEALRTAACNFWCTILSYKEKAGLSSVRIEGFPSYIDLKSALEVYGYVLYSSKGFLSIPEMSNTDCASEGPPQNIRLWAKFVAACCQVRNTVSIFANISEAEELLGVVITFFLDRQLQGLSLLLNECMLSLITAFTDNEWCFSCERVAKSLATRTHENLNCLRLVESISGVDARSKQLRREVAFQSLVNFLGAKVLDGEEILRLLMLINVKDENCNFFQVYIYLALTECWLYSNPLLEEKPLILEMWGAYLRSCSCQISSTNMKSYASKVRNKASFLIQSIGT</sequence>
<dbReference type="AlphaFoldDB" id="A0A7J6WKF9"/>
<gene>
    <name evidence="2" type="ORF">FRX31_013447</name>
</gene>
<evidence type="ECO:0000313" key="2">
    <source>
        <dbReference type="EMBL" id="KAF5196965.1"/>
    </source>
</evidence>
<dbReference type="Proteomes" id="UP000554482">
    <property type="component" value="Unassembled WGS sequence"/>
</dbReference>
<proteinExistence type="predicted"/>
<accession>A0A7J6WKF9</accession>
<dbReference type="PANTHER" id="PTHR37212">
    <property type="entry name" value="ACTIN PROTEIN 2/3 COMPLEX SUBUNIT-LIKE PROTEIN"/>
    <property type="match status" value="1"/>
</dbReference>
<feature type="region of interest" description="Disordered" evidence="1">
    <location>
        <begin position="49"/>
        <end position="70"/>
    </location>
</feature>
<comment type="caution">
    <text evidence="2">The sequence shown here is derived from an EMBL/GenBank/DDBJ whole genome shotgun (WGS) entry which is preliminary data.</text>
</comment>
<dbReference type="PANTHER" id="PTHR37212:SF2">
    <property type="entry name" value="ACTIN PROTEIN 2_3 COMPLEX SUBUNIT-LIKE PROTEIN"/>
    <property type="match status" value="1"/>
</dbReference>